<evidence type="ECO:0000256" key="4">
    <source>
        <dbReference type="ARBA" id="ARBA00022741"/>
    </source>
</evidence>
<dbReference type="InterPro" id="IPR022926">
    <property type="entry name" value="NH(3)-dep_NAD(+)_synth"/>
</dbReference>
<dbReference type="InterPro" id="IPR003694">
    <property type="entry name" value="NAD_synthase"/>
</dbReference>
<dbReference type="EC" id="6.3.1.5" evidence="8 10"/>
<reference evidence="14" key="1">
    <citation type="submission" date="2015-07" db="EMBL/GenBank/DDBJ databases">
        <title>Genome sequencing project for genomic taxonomy and phylogenomics of Bacillus-like bacteria.</title>
        <authorList>
            <person name="Liu B."/>
            <person name="Wang J."/>
            <person name="Zhu Y."/>
            <person name="Liu G."/>
            <person name="Chen Q."/>
            <person name="Chen Z."/>
            <person name="Lan J."/>
            <person name="Che J."/>
            <person name="Ge C."/>
            <person name="Shi H."/>
            <person name="Pan Z."/>
            <person name="Liu X."/>
        </authorList>
    </citation>
    <scope>NUCLEOTIDE SEQUENCE [LARGE SCALE GENOMIC DNA]</scope>
    <source>
        <strain evidence="14">DSM 9887</strain>
    </source>
</reference>
<gene>
    <name evidence="8" type="primary">nadE</name>
    <name evidence="13" type="ORF">ADS79_09765</name>
    <name evidence="12" type="ORF">BRE01_59070</name>
</gene>
<evidence type="ECO:0000256" key="7">
    <source>
        <dbReference type="ARBA" id="ARBA00023027"/>
    </source>
</evidence>
<feature type="binding site" evidence="8">
    <location>
        <position position="196"/>
    </location>
    <ligand>
        <name>ATP</name>
        <dbReference type="ChEBI" id="CHEBI:30616"/>
    </ligand>
</feature>
<comment type="catalytic activity">
    <reaction evidence="8 10">
        <text>deamido-NAD(+) + NH4(+) + ATP = AMP + diphosphate + NAD(+) + H(+)</text>
        <dbReference type="Rhea" id="RHEA:21188"/>
        <dbReference type="ChEBI" id="CHEBI:15378"/>
        <dbReference type="ChEBI" id="CHEBI:28938"/>
        <dbReference type="ChEBI" id="CHEBI:30616"/>
        <dbReference type="ChEBI" id="CHEBI:33019"/>
        <dbReference type="ChEBI" id="CHEBI:57540"/>
        <dbReference type="ChEBI" id="CHEBI:58437"/>
        <dbReference type="ChEBI" id="CHEBI:456215"/>
        <dbReference type="EC" id="6.3.1.5"/>
    </reaction>
</comment>
<evidence type="ECO:0000313" key="13">
    <source>
        <dbReference type="EMBL" id="KNB72197.1"/>
    </source>
</evidence>
<feature type="binding site" evidence="8">
    <location>
        <begin position="41"/>
        <end position="48"/>
    </location>
    <ligand>
        <name>ATP</name>
        <dbReference type="ChEBI" id="CHEBI:30616"/>
    </ligand>
</feature>
<feature type="binding site" evidence="8">
    <location>
        <position position="47"/>
    </location>
    <ligand>
        <name>Mg(2+)</name>
        <dbReference type="ChEBI" id="CHEBI:18420"/>
    </ligand>
</feature>
<keyword evidence="6 8" id="KW-0460">Magnesium</keyword>
<feature type="binding site" description="in other chain" evidence="8">
    <location>
        <begin position="242"/>
        <end position="243"/>
    </location>
    <ligand>
        <name>deamido-NAD(+)</name>
        <dbReference type="ChEBI" id="CHEBI:58437"/>
        <note>ligand shared between two neighboring subunits</note>
    </ligand>
</feature>
<dbReference type="Proteomes" id="UP000036834">
    <property type="component" value="Unassembled WGS sequence"/>
</dbReference>
<evidence type="ECO:0000256" key="5">
    <source>
        <dbReference type="ARBA" id="ARBA00022840"/>
    </source>
</evidence>
<evidence type="ECO:0000256" key="8">
    <source>
        <dbReference type="HAMAP-Rule" id="MF_00193"/>
    </source>
</evidence>
<dbReference type="UniPathway" id="UPA00253">
    <property type="reaction ID" value="UER00333"/>
</dbReference>
<dbReference type="GO" id="GO:0008795">
    <property type="term" value="F:NAD+ synthase activity"/>
    <property type="evidence" value="ECO:0007669"/>
    <property type="project" value="UniProtKB-UniRule"/>
</dbReference>
<dbReference type="EMBL" id="LGIQ01000007">
    <property type="protein sequence ID" value="KNB72197.1"/>
    <property type="molecule type" value="Genomic_DNA"/>
</dbReference>
<dbReference type="HAMAP" id="MF_00193">
    <property type="entry name" value="NadE_ammonia_dep"/>
    <property type="match status" value="1"/>
</dbReference>
<keyword evidence="7 8" id="KW-0520">NAD</keyword>
<keyword evidence="2 8" id="KW-0436">Ligase</keyword>
<dbReference type="GO" id="GO:0003952">
    <property type="term" value="F:NAD+ synthase (glutamine-hydrolyzing) activity"/>
    <property type="evidence" value="ECO:0007669"/>
    <property type="project" value="InterPro"/>
</dbReference>
<keyword evidence="4 8" id="KW-0547">Nucleotide-binding</keyword>
<comment type="caution">
    <text evidence="13">The sequence shown here is derived from an EMBL/GenBank/DDBJ whole genome shotgun (WGS) entry which is preliminary data.</text>
</comment>
<feature type="binding site" evidence="8">
    <location>
        <position position="165"/>
    </location>
    <ligand>
        <name>deamido-NAD(+)</name>
        <dbReference type="ChEBI" id="CHEBI:58437"/>
        <note>ligand shared between two neighboring subunits</note>
    </ligand>
</feature>
<keyword evidence="3 8" id="KW-0479">Metal-binding</keyword>
<name>A0A0K9YU71_9BACL</name>
<dbReference type="GO" id="GO:0005737">
    <property type="term" value="C:cytoplasm"/>
    <property type="evidence" value="ECO:0007669"/>
    <property type="project" value="InterPro"/>
</dbReference>
<sequence>MDKFQEHLANYQIHVKEDVEKRVAFIREQIDGPGLGGAVVGISGGIDSAVTAALCVRALGRERVIGVWLPAYSLDVHALDSQKLADTIDLNLVTIDVGKAYDALVPAIEGVLTLDDKTKGNTKARLRMTALYAIANQKGYLVADTCNLSEVHVGYMTKGGDGLADFNPVSSLTKHEMRILAEELGVPDSIITKPPSADLWEGQTDEQEMGFTYEDLDRYLITGETRPEAKERIDYLHRISEHKRNLMPGI</sequence>
<dbReference type="GO" id="GO:0005524">
    <property type="term" value="F:ATP binding"/>
    <property type="evidence" value="ECO:0007669"/>
    <property type="project" value="UniProtKB-UniRule"/>
</dbReference>
<dbReference type="AlphaFoldDB" id="A0A0K9YU71"/>
<dbReference type="Pfam" id="PF02540">
    <property type="entry name" value="NAD_synthase"/>
    <property type="match status" value="1"/>
</dbReference>
<comment type="subunit">
    <text evidence="8">Homodimer.</text>
</comment>
<feature type="binding site" evidence="8">
    <location>
        <position position="174"/>
    </location>
    <ligand>
        <name>ATP</name>
        <dbReference type="ChEBI" id="CHEBI:30616"/>
    </ligand>
</feature>
<keyword evidence="5 8" id="KW-0067">ATP-binding</keyword>
<dbReference type="RefSeq" id="WP_049738244.1">
    <property type="nucleotide sequence ID" value="NZ_BJON01000026.1"/>
</dbReference>
<dbReference type="STRING" id="54915.ADS79_09765"/>
<feature type="binding site" evidence="8">
    <location>
        <position position="145"/>
    </location>
    <ligand>
        <name>ATP</name>
        <dbReference type="ChEBI" id="CHEBI:30616"/>
    </ligand>
</feature>
<feature type="domain" description="NAD/GMP synthase" evidence="11">
    <location>
        <begin position="19"/>
        <end position="244"/>
    </location>
</feature>
<reference evidence="12 15" key="3">
    <citation type="submission" date="2019-06" db="EMBL/GenBank/DDBJ databases">
        <title>Whole genome shotgun sequence of Brevibacillus reuszeri NBRC 15719.</title>
        <authorList>
            <person name="Hosoyama A."/>
            <person name="Uohara A."/>
            <person name="Ohji S."/>
            <person name="Ichikawa N."/>
        </authorList>
    </citation>
    <scope>NUCLEOTIDE SEQUENCE [LARGE SCALE GENOMIC DNA]</scope>
    <source>
        <strain evidence="12 15">NBRC 15719</strain>
    </source>
</reference>
<dbReference type="NCBIfam" id="TIGR00552">
    <property type="entry name" value="nadE"/>
    <property type="match status" value="1"/>
</dbReference>
<feature type="binding site" description="in other chain" evidence="8">
    <location>
        <position position="158"/>
    </location>
    <ligand>
        <name>deamido-NAD(+)</name>
        <dbReference type="ChEBI" id="CHEBI:58437"/>
        <note>ligand shared between two neighboring subunits</note>
    </ligand>
</feature>
<comment type="pathway">
    <text evidence="8">Cofactor biosynthesis; NAD(+) biosynthesis; NAD(+) from deamido-NAD(+) (ammonia route): step 1/1.</text>
</comment>
<keyword evidence="15" id="KW-1185">Reference proteome</keyword>
<accession>A0A0K9YU71</accession>
<evidence type="ECO:0000259" key="11">
    <source>
        <dbReference type="Pfam" id="PF02540"/>
    </source>
</evidence>
<evidence type="ECO:0000256" key="9">
    <source>
        <dbReference type="RuleBase" id="RU003811"/>
    </source>
</evidence>
<dbReference type="GO" id="GO:0046872">
    <property type="term" value="F:metal ion binding"/>
    <property type="evidence" value="ECO:0007669"/>
    <property type="project" value="UniProtKB-KW"/>
</dbReference>
<evidence type="ECO:0000256" key="6">
    <source>
        <dbReference type="ARBA" id="ARBA00022842"/>
    </source>
</evidence>
<evidence type="ECO:0000256" key="10">
    <source>
        <dbReference type="RuleBase" id="RU003812"/>
    </source>
</evidence>
<dbReference type="Proteomes" id="UP000319578">
    <property type="component" value="Unassembled WGS sequence"/>
</dbReference>
<evidence type="ECO:0000313" key="15">
    <source>
        <dbReference type="Proteomes" id="UP000319578"/>
    </source>
</evidence>
<proteinExistence type="inferred from homology"/>
<evidence type="ECO:0000313" key="12">
    <source>
        <dbReference type="EMBL" id="GED72205.1"/>
    </source>
</evidence>
<dbReference type="PATRIC" id="fig|54915.3.peg.870"/>
<organism evidence="13 14">
    <name type="scientific">Brevibacillus reuszeri</name>
    <dbReference type="NCBI Taxonomy" id="54915"/>
    <lineage>
        <taxon>Bacteria</taxon>
        <taxon>Bacillati</taxon>
        <taxon>Bacillota</taxon>
        <taxon>Bacilli</taxon>
        <taxon>Bacillales</taxon>
        <taxon>Paenibacillaceae</taxon>
        <taxon>Brevibacillus</taxon>
    </lineage>
</organism>
<dbReference type="GO" id="GO:0009435">
    <property type="term" value="P:NAD+ biosynthetic process"/>
    <property type="evidence" value="ECO:0007669"/>
    <property type="project" value="UniProtKB-UniRule"/>
</dbReference>
<protein>
    <recommendedName>
        <fullName evidence="8 10">NH(3)-dependent NAD(+) synthetase</fullName>
        <ecNumber evidence="8 10">6.3.1.5</ecNumber>
    </recommendedName>
</protein>
<evidence type="ECO:0000256" key="1">
    <source>
        <dbReference type="ARBA" id="ARBA00005859"/>
    </source>
</evidence>
<dbReference type="InterPro" id="IPR014729">
    <property type="entry name" value="Rossmann-like_a/b/a_fold"/>
</dbReference>
<dbReference type="CDD" id="cd00553">
    <property type="entry name" value="NAD_synthase"/>
    <property type="match status" value="1"/>
</dbReference>
<reference evidence="13" key="2">
    <citation type="submission" date="2015-07" db="EMBL/GenBank/DDBJ databases">
        <title>MeaNS - Measles Nucleotide Surveillance Program.</title>
        <authorList>
            <person name="Tran T."/>
            <person name="Druce J."/>
        </authorList>
    </citation>
    <scope>NUCLEOTIDE SEQUENCE</scope>
    <source>
        <strain evidence="13">DSM 9887</strain>
    </source>
</reference>
<comment type="function">
    <text evidence="8">Catalyzes the ATP-dependent amidation of deamido-NAD to form NAD. Uses ammonia as a nitrogen source.</text>
</comment>
<dbReference type="EMBL" id="BJON01000026">
    <property type="protein sequence ID" value="GED72205.1"/>
    <property type="molecule type" value="Genomic_DNA"/>
</dbReference>
<feature type="binding site" description="in other chain" evidence="8">
    <location>
        <position position="125"/>
    </location>
    <ligand>
        <name>deamido-NAD(+)</name>
        <dbReference type="ChEBI" id="CHEBI:58437"/>
        <note>ligand shared between two neighboring subunits</note>
    </ligand>
</feature>
<dbReference type="GO" id="GO:0004359">
    <property type="term" value="F:glutaminase activity"/>
    <property type="evidence" value="ECO:0007669"/>
    <property type="project" value="InterPro"/>
</dbReference>
<dbReference type="PANTHER" id="PTHR23090:SF7">
    <property type="entry name" value="NH(3)-DEPENDENT NAD(+) SYNTHETASE"/>
    <property type="match status" value="1"/>
</dbReference>
<dbReference type="SUPFAM" id="SSF52402">
    <property type="entry name" value="Adenine nucleotide alpha hydrolases-like"/>
    <property type="match status" value="1"/>
</dbReference>
<feature type="binding site" evidence="8">
    <location>
        <position position="150"/>
    </location>
    <ligand>
        <name>Mg(2+)</name>
        <dbReference type="ChEBI" id="CHEBI:18420"/>
    </ligand>
</feature>
<evidence type="ECO:0000256" key="2">
    <source>
        <dbReference type="ARBA" id="ARBA00022598"/>
    </source>
</evidence>
<dbReference type="PANTHER" id="PTHR23090">
    <property type="entry name" value="NH 3 /GLUTAMINE-DEPENDENT NAD + SYNTHETASE"/>
    <property type="match status" value="1"/>
</dbReference>
<dbReference type="Gene3D" id="3.40.50.620">
    <property type="entry name" value="HUPs"/>
    <property type="match status" value="1"/>
</dbReference>
<comment type="similarity">
    <text evidence="1 8 9">Belongs to the NAD synthetase family.</text>
</comment>
<evidence type="ECO:0000313" key="14">
    <source>
        <dbReference type="Proteomes" id="UP000036834"/>
    </source>
</evidence>
<dbReference type="InterPro" id="IPR022310">
    <property type="entry name" value="NAD/GMP_synthase"/>
</dbReference>
<evidence type="ECO:0000256" key="3">
    <source>
        <dbReference type="ARBA" id="ARBA00022723"/>
    </source>
</evidence>
<dbReference type="OrthoDB" id="9803818at2"/>